<dbReference type="Proteomes" id="UP001280121">
    <property type="component" value="Unassembled WGS sequence"/>
</dbReference>
<evidence type="ECO:0000313" key="1">
    <source>
        <dbReference type="EMBL" id="KAK2655341.1"/>
    </source>
</evidence>
<gene>
    <name evidence="1" type="ORF">Ddye_008393</name>
</gene>
<dbReference type="EMBL" id="JANJYI010000003">
    <property type="protein sequence ID" value="KAK2655341.1"/>
    <property type="molecule type" value="Genomic_DNA"/>
</dbReference>
<sequence length="71" mass="7718">MGEKNVNTSVPLVTYRPNPTVELDTSGVNSLIVGKVGIVLRSVGTSTPTNNSFMRNIVEPVVIQYVSHENF</sequence>
<organism evidence="1 2">
    <name type="scientific">Dipteronia dyeriana</name>
    <dbReference type="NCBI Taxonomy" id="168575"/>
    <lineage>
        <taxon>Eukaryota</taxon>
        <taxon>Viridiplantae</taxon>
        <taxon>Streptophyta</taxon>
        <taxon>Embryophyta</taxon>
        <taxon>Tracheophyta</taxon>
        <taxon>Spermatophyta</taxon>
        <taxon>Magnoliopsida</taxon>
        <taxon>eudicotyledons</taxon>
        <taxon>Gunneridae</taxon>
        <taxon>Pentapetalae</taxon>
        <taxon>rosids</taxon>
        <taxon>malvids</taxon>
        <taxon>Sapindales</taxon>
        <taxon>Sapindaceae</taxon>
        <taxon>Hippocastanoideae</taxon>
        <taxon>Acereae</taxon>
        <taxon>Dipteronia</taxon>
    </lineage>
</organism>
<protein>
    <submittedName>
        <fullName evidence="1">Uncharacterized protein</fullName>
    </submittedName>
</protein>
<accession>A0AAD9X9W0</accession>
<dbReference type="AlphaFoldDB" id="A0AAD9X9W0"/>
<keyword evidence="2" id="KW-1185">Reference proteome</keyword>
<proteinExistence type="predicted"/>
<comment type="caution">
    <text evidence="1">The sequence shown here is derived from an EMBL/GenBank/DDBJ whole genome shotgun (WGS) entry which is preliminary data.</text>
</comment>
<name>A0AAD9X9W0_9ROSI</name>
<reference evidence="1" key="1">
    <citation type="journal article" date="2023" name="Plant J.">
        <title>Genome sequences and population genomics provide insights into the demographic history, inbreeding, and mutation load of two 'living fossil' tree species of Dipteronia.</title>
        <authorList>
            <person name="Feng Y."/>
            <person name="Comes H.P."/>
            <person name="Chen J."/>
            <person name="Zhu S."/>
            <person name="Lu R."/>
            <person name="Zhang X."/>
            <person name="Li P."/>
            <person name="Qiu J."/>
            <person name="Olsen K.M."/>
            <person name="Qiu Y."/>
        </authorList>
    </citation>
    <scope>NUCLEOTIDE SEQUENCE</scope>
    <source>
        <strain evidence="1">KIB01</strain>
    </source>
</reference>
<evidence type="ECO:0000313" key="2">
    <source>
        <dbReference type="Proteomes" id="UP001280121"/>
    </source>
</evidence>